<evidence type="ECO:0000313" key="3">
    <source>
        <dbReference type="Proteomes" id="UP000233786"/>
    </source>
</evidence>
<dbReference type="Proteomes" id="UP000233786">
    <property type="component" value="Unassembled WGS sequence"/>
</dbReference>
<evidence type="ECO:0000256" key="1">
    <source>
        <dbReference type="SAM" id="MobiDB-lite"/>
    </source>
</evidence>
<evidence type="ECO:0000313" key="2">
    <source>
        <dbReference type="EMBL" id="PKW18595.1"/>
    </source>
</evidence>
<comment type="caution">
    <text evidence="2">The sequence shown here is derived from an EMBL/GenBank/DDBJ whole genome shotgun (WGS) entry which is preliminary data.</text>
</comment>
<dbReference type="EMBL" id="PJNB01000001">
    <property type="protein sequence ID" value="PKW18595.1"/>
    <property type="molecule type" value="Genomic_DNA"/>
</dbReference>
<name>A0A2N3Y6V5_SACSN</name>
<dbReference type="RefSeq" id="WP_158309634.1">
    <property type="nucleotide sequence ID" value="NZ_CP061007.1"/>
</dbReference>
<sequence length="612" mass="65513">MIARHRVAVGALESLGAGQGDDSAIALLRASQLSEHLLLIRMVMDAVPAVDREAAGLDVAYRLLECTQARDSRLTAQLLLHPQVGSWATHCLRMLRKGANGATLHADLGYLNALAAVAAAKVGLEFTLPVPVRDGAVLLPTLGTAWLGPDVERATVRADGDGLAVVAAEVTVSVPAAPEQDETRWHGIRRLRAAAGGVRTEVLLDDVDPFRTYHGLPLSRRLSADTVADWQRTFDEAWRLLVRHHPDHAAAMAGTLRSLVPLDGHGRQRSATCPESFGAIALSLPPDASVCAAALIHEFQHTKLGALLDLLPLCDAPPGTVFYAPWREDPRPPTALLHGIYAHLGVTTFWREQRHVADSAVEPRAQFEFAFWREQTGFALRLLRGSGVLTGHGERFAAAMTAALNNSRGETVPEEPAAAAREAALSHRIRWRLNHLRPDPADLNRKAEAWHGGRPCPPDLTTAGTRIEAAGRKLARDGSGGPYERLGPSAPAWDRTDGSRTALAAYRRELASDPRNVAAWTGLALTVRRFGNHRSASAALMGAPEVVAALYQRTLGGHPAADPIDLATWLAPAVSDDITGFTGMTSPDSPHGRPRSEHGGAGGCDGRTGARR</sequence>
<organism evidence="2 3">
    <name type="scientific">Saccharopolyspora spinosa</name>
    <dbReference type="NCBI Taxonomy" id="60894"/>
    <lineage>
        <taxon>Bacteria</taxon>
        <taxon>Bacillati</taxon>
        <taxon>Actinomycetota</taxon>
        <taxon>Actinomycetes</taxon>
        <taxon>Pseudonocardiales</taxon>
        <taxon>Pseudonocardiaceae</taxon>
        <taxon>Saccharopolyspora</taxon>
    </lineage>
</organism>
<proteinExistence type="predicted"/>
<accession>A0A2N3Y6V5</accession>
<protein>
    <submittedName>
        <fullName evidence="2">HEXXH motif-containing protein</fullName>
    </submittedName>
</protein>
<dbReference type="NCBIfam" id="TIGR04267">
    <property type="entry name" value="mod_HExxH"/>
    <property type="match status" value="1"/>
</dbReference>
<keyword evidence="3" id="KW-1185">Reference proteome</keyword>
<dbReference type="STRING" id="994479.GCA_000194155_04809"/>
<feature type="region of interest" description="Disordered" evidence="1">
    <location>
        <begin position="473"/>
        <end position="496"/>
    </location>
</feature>
<feature type="region of interest" description="Disordered" evidence="1">
    <location>
        <begin position="581"/>
        <end position="612"/>
    </location>
</feature>
<gene>
    <name evidence="2" type="ORF">A8926_6697</name>
</gene>
<reference evidence="2" key="1">
    <citation type="submission" date="2017-12" db="EMBL/GenBank/DDBJ databases">
        <title>Sequencing the genomes of 1000 Actinobacteria strains.</title>
        <authorList>
            <person name="Klenk H.-P."/>
        </authorList>
    </citation>
    <scope>NUCLEOTIDE SEQUENCE [LARGE SCALE GENOMIC DNA]</scope>
    <source>
        <strain evidence="2">DSM 44228</strain>
    </source>
</reference>
<dbReference type="AlphaFoldDB" id="A0A2N3Y6V5"/>
<dbReference type="InterPro" id="IPR026337">
    <property type="entry name" value="AKG_HExxH"/>
</dbReference>